<evidence type="ECO:0000313" key="8">
    <source>
        <dbReference type="EMBL" id="SDP03621.1"/>
    </source>
</evidence>
<evidence type="ECO:0000256" key="6">
    <source>
        <dbReference type="ARBA" id="ARBA00023049"/>
    </source>
</evidence>
<keyword evidence="2 8" id="KW-0645">Protease</keyword>
<dbReference type="EMBL" id="FNJI01000009">
    <property type="protein sequence ID" value="SDP03621.1"/>
    <property type="molecule type" value="Genomic_DNA"/>
</dbReference>
<dbReference type="CDD" id="cd07333">
    <property type="entry name" value="M48C_bepA_like"/>
    <property type="match status" value="1"/>
</dbReference>
<reference evidence="8 9" key="1">
    <citation type="submission" date="2016-10" db="EMBL/GenBank/DDBJ databases">
        <authorList>
            <person name="de Groot N.N."/>
        </authorList>
    </citation>
    <scope>NUCLEOTIDE SEQUENCE [LARGE SCALE GENOMIC DNA]</scope>
    <source>
        <strain evidence="8 9">DSM 12130</strain>
    </source>
</reference>
<dbReference type="PANTHER" id="PTHR22726">
    <property type="entry name" value="METALLOENDOPEPTIDASE OMA1"/>
    <property type="match status" value="1"/>
</dbReference>
<keyword evidence="5" id="KW-0862">Zinc</keyword>
<dbReference type="AlphaFoldDB" id="A0A1H0PF34"/>
<feature type="domain" description="Peptidase M48" evidence="7">
    <location>
        <begin position="58"/>
        <end position="241"/>
    </location>
</feature>
<dbReference type="Pfam" id="PF14559">
    <property type="entry name" value="TPR_19"/>
    <property type="match status" value="1"/>
</dbReference>
<evidence type="ECO:0000256" key="5">
    <source>
        <dbReference type="ARBA" id="ARBA00022833"/>
    </source>
</evidence>
<keyword evidence="3" id="KW-0479">Metal-binding</keyword>
<keyword evidence="6" id="KW-0482">Metalloprotease</keyword>
<sequence length="469" mass="52987">MKSLYRKTVTWAMTLFFILSTAVSPGYGFNIAEEREVGERLLYSVRSSFDLIDDPDITQYITKLGKDVLDVAGIQYFDYHFFVIENKEFNAFAAPSGLIFFHSGLIKAMQSEEELVSVLAHEIGHIVKRHLASRMEKGTYSSMTSLGLALAAVAFGGAVTPVLFSGALATGQSMNLHFSREHEAEADLLAYDWMKKLHMDTGGQVQMLETMRRIARYRSDKLPQYLLTHPNPEARLDAIESLMDSENVRDETHVNPSNQFEFLRFKYRILLRTENSQTLKGYYASIKTAKNSSATEKTMAIYGLAQLYAGEKDYGRSLELIDTVIEQFPEENILYCDKAVMLFESGDLAGAEQLLRQVIAKDGELMYAVYTLAKLLAVSNRLDEAGQLFKTVSYELPEYASVYYELGQLASTQKKAGTANYYLGKFHMLEGKFDLATFSLKNALQDKSLPENMKKQAEILLARIRKLQE</sequence>
<dbReference type="InterPro" id="IPR001915">
    <property type="entry name" value="Peptidase_M48"/>
</dbReference>
<dbReference type="GO" id="GO:0051603">
    <property type="term" value="P:proteolysis involved in protein catabolic process"/>
    <property type="evidence" value="ECO:0007669"/>
    <property type="project" value="TreeGrafter"/>
</dbReference>
<gene>
    <name evidence="8" type="ORF">SAMN05660330_01645</name>
</gene>
<evidence type="ECO:0000313" key="9">
    <source>
        <dbReference type="Proteomes" id="UP000199073"/>
    </source>
</evidence>
<evidence type="ECO:0000259" key="7">
    <source>
        <dbReference type="Pfam" id="PF01435"/>
    </source>
</evidence>
<evidence type="ECO:0000256" key="2">
    <source>
        <dbReference type="ARBA" id="ARBA00022670"/>
    </source>
</evidence>
<dbReference type="InterPro" id="IPR011990">
    <property type="entry name" value="TPR-like_helical_dom_sf"/>
</dbReference>
<dbReference type="GO" id="GO:0046872">
    <property type="term" value="F:metal ion binding"/>
    <property type="evidence" value="ECO:0007669"/>
    <property type="project" value="UniProtKB-KW"/>
</dbReference>
<dbReference type="STRING" id="91360.SAMN05660330_01645"/>
<dbReference type="RefSeq" id="WP_092221675.1">
    <property type="nucleotide sequence ID" value="NZ_FNJI01000009.1"/>
</dbReference>
<comment type="cofactor">
    <cofactor evidence="1">
        <name>Zn(2+)</name>
        <dbReference type="ChEBI" id="CHEBI:29105"/>
    </cofactor>
</comment>
<dbReference type="OrthoDB" id="9810445at2"/>
<name>A0A1H0PF34_9BACT</name>
<accession>A0A1H0PF34</accession>
<proteinExistence type="predicted"/>
<keyword evidence="9" id="KW-1185">Reference proteome</keyword>
<dbReference type="Proteomes" id="UP000199073">
    <property type="component" value="Unassembled WGS sequence"/>
</dbReference>
<dbReference type="Pfam" id="PF01435">
    <property type="entry name" value="Peptidase_M48"/>
    <property type="match status" value="1"/>
</dbReference>
<evidence type="ECO:0000256" key="1">
    <source>
        <dbReference type="ARBA" id="ARBA00001947"/>
    </source>
</evidence>
<protein>
    <submittedName>
        <fullName evidence="8">Putative Zn-dependent protease, contains TPR repeats</fullName>
    </submittedName>
</protein>
<dbReference type="SUPFAM" id="SSF48452">
    <property type="entry name" value="TPR-like"/>
    <property type="match status" value="1"/>
</dbReference>
<dbReference type="GO" id="GO:0016020">
    <property type="term" value="C:membrane"/>
    <property type="evidence" value="ECO:0007669"/>
    <property type="project" value="TreeGrafter"/>
</dbReference>
<keyword evidence="4" id="KW-0378">Hydrolase</keyword>
<dbReference type="PANTHER" id="PTHR22726:SF1">
    <property type="entry name" value="METALLOENDOPEPTIDASE OMA1, MITOCHONDRIAL"/>
    <property type="match status" value="1"/>
</dbReference>
<dbReference type="Gene3D" id="3.30.2010.10">
    <property type="entry name" value="Metalloproteases ('zincins'), catalytic domain"/>
    <property type="match status" value="1"/>
</dbReference>
<dbReference type="InterPro" id="IPR051156">
    <property type="entry name" value="Mito/Outer_Membr_Metalloprot"/>
</dbReference>
<dbReference type="Gene3D" id="1.25.40.10">
    <property type="entry name" value="Tetratricopeptide repeat domain"/>
    <property type="match status" value="1"/>
</dbReference>
<evidence type="ECO:0000256" key="3">
    <source>
        <dbReference type="ARBA" id="ARBA00022723"/>
    </source>
</evidence>
<evidence type="ECO:0000256" key="4">
    <source>
        <dbReference type="ARBA" id="ARBA00022801"/>
    </source>
</evidence>
<organism evidence="8 9">
    <name type="scientific">Desulforhopalus singaporensis</name>
    <dbReference type="NCBI Taxonomy" id="91360"/>
    <lineage>
        <taxon>Bacteria</taxon>
        <taxon>Pseudomonadati</taxon>
        <taxon>Thermodesulfobacteriota</taxon>
        <taxon>Desulfobulbia</taxon>
        <taxon>Desulfobulbales</taxon>
        <taxon>Desulfocapsaceae</taxon>
        <taxon>Desulforhopalus</taxon>
    </lineage>
</organism>
<dbReference type="GO" id="GO:0004222">
    <property type="term" value="F:metalloendopeptidase activity"/>
    <property type="evidence" value="ECO:0007669"/>
    <property type="project" value="InterPro"/>
</dbReference>